<evidence type="ECO:0000256" key="6">
    <source>
        <dbReference type="ARBA" id="ARBA00023136"/>
    </source>
</evidence>
<feature type="domain" description="Nucleoside transporter/FeoB GTPase Gate" evidence="10">
    <location>
        <begin position="107"/>
        <end position="203"/>
    </location>
</feature>
<feature type="transmembrane region" description="Helical" evidence="7">
    <location>
        <begin position="409"/>
        <end position="429"/>
    </location>
</feature>
<evidence type="ECO:0000259" key="9">
    <source>
        <dbReference type="Pfam" id="PF07662"/>
    </source>
</evidence>
<dbReference type="FunCoup" id="M1YVE1">
    <property type="interactions" value="223"/>
</dbReference>
<feature type="transmembrane region" description="Helical" evidence="7">
    <location>
        <begin position="35"/>
        <end position="56"/>
    </location>
</feature>
<protein>
    <submittedName>
        <fullName evidence="11">Putative Nucleoside permease nupX</fullName>
    </submittedName>
</protein>
<evidence type="ECO:0000256" key="4">
    <source>
        <dbReference type="ARBA" id="ARBA00022692"/>
    </source>
</evidence>
<feature type="domain" description="Concentrative nucleoside transporter N-terminal" evidence="8">
    <location>
        <begin position="15"/>
        <end position="86"/>
    </location>
</feature>
<evidence type="ECO:0000256" key="2">
    <source>
        <dbReference type="ARBA" id="ARBA00009033"/>
    </source>
</evidence>
<comment type="caution">
    <text evidence="11">The sequence shown here is derived from an EMBL/GenBank/DDBJ whole genome shotgun (WGS) entry which is preliminary data.</text>
</comment>
<feature type="transmembrane region" description="Helical" evidence="7">
    <location>
        <begin position="309"/>
        <end position="327"/>
    </location>
</feature>
<dbReference type="Pfam" id="PF07662">
    <property type="entry name" value="Nucleos_tra2_C"/>
    <property type="match status" value="1"/>
</dbReference>
<evidence type="ECO:0000256" key="5">
    <source>
        <dbReference type="ARBA" id="ARBA00022989"/>
    </source>
</evidence>
<evidence type="ECO:0000256" key="1">
    <source>
        <dbReference type="ARBA" id="ARBA00004651"/>
    </source>
</evidence>
<dbReference type="InterPro" id="IPR002668">
    <property type="entry name" value="CNT_N_dom"/>
</dbReference>
<evidence type="ECO:0000256" key="3">
    <source>
        <dbReference type="ARBA" id="ARBA00022475"/>
    </source>
</evidence>
<accession>M1YVE1</accession>
<reference evidence="11 12" key="1">
    <citation type="journal article" date="2013" name="Front. Microbiol.">
        <title>The genome of Nitrospina gracilis illuminates the metabolism and evolution of the major marine nitrite oxidizer.</title>
        <authorList>
            <person name="Luecker S."/>
            <person name="Nowka B."/>
            <person name="Rattei T."/>
            <person name="Spieck E."/>
            <person name="and Daims H."/>
        </authorList>
    </citation>
    <scope>NUCLEOTIDE SEQUENCE [LARGE SCALE GENOMIC DNA]</scope>
    <source>
        <strain evidence="11 12">3/211</strain>
    </source>
</reference>
<keyword evidence="3" id="KW-1003">Cell membrane</keyword>
<dbReference type="GO" id="GO:0005886">
    <property type="term" value="C:plasma membrane"/>
    <property type="evidence" value="ECO:0007669"/>
    <property type="project" value="UniProtKB-SubCell"/>
</dbReference>
<evidence type="ECO:0000259" key="10">
    <source>
        <dbReference type="Pfam" id="PF07670"/>
    </source>
</evidence>
<evidence type="ECO:0000313" key="12">
    <source>
        <dbReference type="Proteomes" id="UP000011704"/>
    </source>
</evidence>
<evidence type="ECO:0000313" key="11">
    <source>
        <dbReference type="EMBL" id="CCQ89456.1"/>
    </source>
</evidence>
<evidence type="ECO:0000256" key="7">
    <source>
        <dbReference type="SAM" id="Phobius"/>
    </source>
</evidence>
<dbReference type="Pfam" id="PF01773">
    <property type="entry name" value="Nucleos_tra2_N"/>
    <property type="match status" value="1"/>
</dbReference>
<feature type="domain" description="Concentrative nucleoside transporter C-terminal" evidence="9">
    <location>
        <begin position="213"/>
        <end position="427"/>
    </location>
</feature>
<comment type="similarity">
    <text evidence="2">Belongs to the concentrative nucleoside transporter (CNT) (TC 2.A.41) family.</text>
</comment>
<dbReference type="STRING" id="1266370.NITGR_1050019"/>
<feature type="transmembrane region" description="Helical" evidence="7">
    <location>
        <begin position="139"/>
        <end position="160"/>
    </location>
</feature>
<dbReference type="InterPro" id="IPR011642">
    <property type="entry name" value="Gate_dom"/>
</dbReference>
<proteinExistence type="inferred from homology"/>
<dbReference type="InterPro" id="IPR011657">
    <property type="entry name" value="CNT_C_dom"/>
</dbReference>
<organism evidence="11 12">
    <name type="scientific">Nitrospina gracilis (strain 3/211)</name>
    <dbReference type="NCBI Taxonomy" id="1266370"/>
    <lineage>
        <taxon>Bacteria</taxon>
        <taxon>Pseudomonadati</taxon>
        <taxon>Nitrospinota/Tectimicrobiota group</taxon>
        <taxon>Nitrospinota</taxon>
        <taxon>Nitrospinia</taxon>
        <taxon>Nitrospinales</taxon>
        <taxon>Nitrospinaceae</taxon>
        <taxon>Nitrospina</taxon>
    </lineage>
</organism>
<evidence type="ECO:0000259" key="8">
    <source>
        <dbReference type="Pfam" id="PF01773"/>
    </source>
</evidence>
<feature type="transmembrane region" description="Helical" evidence="7">
    <location>
        <begin position="100"/>
        <end position="127"/>
    </location>
</feature>
<feature type="transmembrane region" description="Helical" evidence="7">
    <location>
        <begin position="275"/>
        <end position="297"/>
    </location>
</feature>
<dbReference type="GO" id="GO:0005337">
    <property type="term" value="F:nucleoside transmembrane transporter activity"/>
    <property type="evidence" value="ECO:0007669"/>
    <property type="project" value="InterPro"/>
</dbReference>
<keyword evidence="12" id="KW-1185">Reference proteome</keyword>
<dbReference type="InterPro" id="IPR008276">
    <property type="entry name" value="C_nuclsd_transpt"/>
</dbReference>
<dbReference type="PANTHER" id="PTHR10590">
    <property type="entry name" value="SODIUM/NUCLEOSIDE COTRANSPORTER"/>
    <property type="match status" value="1"/>
</dbReference>
<dbReference type="EMBL" id="CAQJ01000008">
    <property type="protein sequence ID" value="CCQ89456.1"/>
    <property type="molecule type" value="Genomic_DNA"/>
</dbReference>
<keyword evidence="6 7" id="KW-0472">Membrane</keyword>
<comment type="subcellular location">
    <subcellularLocation>
        <location evidence="1">Cell membrane</location>
        <topology evidence="1">Multi-pass membrane protein</topology>
    </subcellularLocation>
</comment>
<feature type="transmembrane region" description="Helical" evidence="7">
    <location>
        <begin position="372"/>
        <end position="397"/>
    </location>
</feature>
<name>M1YVE1_NITG3</name>
<dbReference type="Pfam" id="PF07670">
    <property type="entry name" value="Gate"/>
    <property type="match status" value="1"/>
</dbReference>
<dbReference type="PANTHER" id="PTHR10590:SF4">
    <property type="entry name" value="SOLUTE CARRIER FAMILY 28 MEMBER 3"/>
    <property type="match status" value="1"/>
</dbReference>
<dbReference type="InParanoid" id="M1YVE1"/>
<dbReference type="Proteomes" id="UP000011704">
    <property type="component" value="Unassembled WGS sequence"/>
</dbReference>
<keyword evidence="4 7" id="KW-0812">Transmembrane</keyword>
<dbReference type="GO" id="GO:0015293">
    <property type="term" value="F:symporter activity"/>
    <property type="evidence" value="ECO:0007669"/>
    <property type="project" value="TreeGrafter"/>
</dbReference>
<dbReference type="AlphaFoldDB" id="M1YVE1"/>
<feature type="transmembrane region" description="Helical" evidence="7">
    <location>
        <begin position="180"/>
        <end position="203"/>
    </location>
</feature>
<keyword evidence="5 7" id="KW-1133">Transmembrane helix</keyword>
<sequence>MSMDDAPYRLLSLTGFFVLAFVAWATGNRTRPNARTVAGSLVLIWLIGAFTFWLPFTREALSWVNDALLALIAASRKGSVFLFGPLALGPGEGLPDGTRSIGFVLAMQVLPAVIFFSAAVAGLYYLNVMQAVVRFFARIFYRLMGLSGAEALSASANIFVGIESSLTVRPYLERMTRSELLTLLTCMMATVASTVLAVYVLALQNVFPQIAGHLVSASIISIPCAILVSKLTLPESSQPVTAGEVPDQADYDGNDRPPANLMVALMDGGRQGVGMAVGIATLLIVVLGLEAVLDLLLNLLPSVGGEPITLARILGVLTWPFVVLLGLQPGEWQMASQILGSRFVETEVTAYFTLAAVQGGDVPAFTPRSLTILTYALCGFVHIASMGIFIGGVSSLMPKRVREVSVLGVRALWTSFLATLLTGCVAGVLA</sequence>
<dbReference type="HOGENOM" id="CLU_016813_4_2_0"/>
<gene>
    <name evidence="11" type="ORF">NITGR_1050019</name>
</gene>